<evidence type="ECO:0000313" key="12">
    <source>
        <dbReference type="Proteomes" id="UP000481153"/>
    </source>
</evidence>
<evidence type="ECO:0000256" key="1">
    <source>
        <dbReference type="ARBA" id="ARBA00004123"/>
    </source>
</evidence>
<dbReference type="InterPro" id="IPR015408">
    <property type="entry name" value="Znf_Mcm10/DnaG"/>
</dbReference>
<evidence type="ECO:0000259" key="10">
    <source>
        <dbReference type="Pfam" id="PF22379"/>
    </source>
</evidence>
<dbReference type="EMBL" id="VJMJ01000119">
    <property type="protein sequence ID" value="KAF0733920.1"/>
    <property type="molecule type" value="Genomic_DNA"/>
</dbReference>
<sequence>MPSDTKWNWKELCTAKQENVSAASRAWNDLAQTTQNLSKLPQRKPAPAPGTRPPKLNAEQKRAASLAKYGIGHTADETERQKNKQETIERLSKIVAHLDPEPRMTQQSKFAIYNPKKESSRPIDPATTEEFSGLRIKDRLVPADEMKKQMQGRKFIHLASMDNAPTRQFDNSSTDWVAVAVMTKKNLAKSEHSPYVVWTLSDLENAMLSIFLYNDAYESHWKELEGSIVAIINPDIMPAKEHGRFALKVTSGANIVKLGTSIDFGFCKCLTIGGAQCKIPVNTSNGDFCTLHMAARFKEAGKGRMALNGPGTFRADVFRNGDGIRNISAGSYVDNRSKAKRKRADVFVGVATNVDATGNIQAPQSKKANVVPELKRLNPAESMAALRTAIQDNKKPPAKQSIVAKILGVGGPAKKVNLMQLMTKASANVAHKPVSASLDPLPVDASARAPAISLSRKPAGRSSQVTSLRATGMLFDD</sequence>
<evidence type="ECO:0000256" key="7">
    <source>
        <dbReference type="ARBA" id="ARBA00023242"/>
    </source>
</evidence>
<organism evidence="11 12">
    <name type="scientific">Aphanomyces euteiches</name>
    <dbReference type="NCBI Taxonomy" id="100861"/>
    <lineage>
        <taxon>Eukaryota</taxon>
        <taxon>Sar</taxon>
        <taxon>Stramenopiles</taxon>
        <taxon>Oomycota</taxon>
        <taxon>Saprolegniomycetes</taxon>
        <taxon>Saprolegniales</taxon>
        <taxon>Verrucalvaceae</taxon>
        <taxon>Aphanomyces</taxon>
    </lineage>
</organism>
<proteinExistence type="inferred from homology"/>
<evidence type="ECO:0000256" key="8">
    <source>
        <dbReference type="SAM" id="MobiDB-lite"/>
    </source>
</evidence>
<dbReference type="InterPro" id="IPR040184">
    <property type="entry name" value="Mcm10"/>
</dbReference>
<dbReference type="PANTHER" id="PTHR13454">
    <property type="entry name" value="PROTEIN MCM10 HOMOLOG"/>
    <property type="match status" value="1"/>
</dbReference>
<keyword evidence="5" id="KW-0863">Zinc-finger</keyword>
<keyword evidence="4" id="KW-0479">Metal-binding</keyword>
<comment type="caution">
    <text evidence="11">The sequence shown here is derived from an EMBL/GenBank/DDBJ whole genome shotgun (WGS) entry which is preliminary data.</text>
</comment>
<dbReference type="InterPro" id="IPR055065">
    <property type="entry name" value="OB_MCM10"/>
</dbReference>
<dbReference type="GO" id="GO:0006270">
    <property type="term" value="P:DNA replication initiation"/>
    <property type="evidence" value="ECO:0007669"/>
    <property type="project" value="InterPro"/>
</dbReference>
<reference evidence="11 12" key="1">
    <citation type="submission" date="2019-07" db="EMBL/GenBank/DDBJ databases">
        <title>Genomics analysis of Aphanomyces spp. identifies a new class of oomycete effector associated with host adaptation.</title>
        <authorList>
            <person name="Gaulin E."/>
        </authorList>
    </citation>
    <scope>NUCLEOTIDE SEQUENCE [LARGE SCALE GENOMIC DNA]</scope>
    <source>
        <strain evidence="11 12">ATCC 201684</strain>
    </source>
</reference>
<evidence type="ECO:0000256" key="4">
    <source>
        <dbReference type="ARBA" id="ARBA00022723"/>
    </source>
</evidence>
<dbReference type="Proteomes" id="UP000481153">
    <property type="component" value="Unassembled WGS sequence"/>
</dbReference>
<dbReference type="GO" id="GO:0008270">
    <property type="term" value="F:zinc ion binding"/>
    <property type="evidence" value="ECO:0007669"/>
    <property type="project" value="UniProtKB-KW"/>
</dbReference>
<dbReference type="PANTHER" id="PTHR13454:SF11">
    <property type="entry name" value="PROTEIN MCM10 HOMOLOG"/>
    <property type="match status" value="1"/>
</dbReference>
<gene>
    <name evidence="11" type="ORF">Ae201684_009477</name>
</gene>
<dbReference type="GO" id="GO:0003688">
    <property type="term" value="F:DNA replication origin binding"/>
    <property type="evidence" value="ECO:0007669"/>
    <property type="project" value="TreeGrafter"/>
</dbReference>
<dbReference type="VEuPathDB" id="FungiDB:AeMF1_001698"/>
<dbReference type="AlphaFoldDB" id="A0A6G0X206"/>
<keyword evidence="3" id="KW-0235">DNA replication</keyword>
<name>A0A6G0X206_9STRA</name>
<evidence type="ECO:0000256" key="5">
    <source>
        <dbReference type="ARBA" id="ARBA00022771"/>
    </source>
</evidence>
<evidence type="ECO:0000256" key="6">
    <source>
        <dbReference type="ARBA" id="ARBA00022833"/>
    </source>
</evidence>
<evidence type="ECO:0000259" key="9">
    <source>
        <dbReference type="Pfam" id="PF09329"/>
    </source>
</evidence>
<protein>
    <submittedName>
        <fullName evidence="11">Uncharacterized protein</fullName>
    </submittedName>
</protein>
<evidence type="ECO:0000313" key="11">
    <source>
        <dbReference type="EMBL" id="KAF0733920.1"/>
    </source>
</evidence>
<accession>A0A6G0X206</accession>
<comment type="subcellular location">
    <subcellularLocation>
        <location evidence="1">Nucleus</location>
    </subcellularLocation>
</comment>
<dbReference type="Pfam" id="PF09329">
    <property type="entry name" value="zf-primase"/>
    <property type="match status" value="1"/>
</dbReference>
<dbReference type="GO" id="GO:0003697">
    <property type="term" value="F:single-stranded DNA binding"/>
    <property type="evidence" value="ECO:0007669"/>
    <property type="project" value="InterPro"/>
</dbReference>
<feature type="domain" description="MCM10 OB-fold" evidence="10">
    <location>
        <begin position="131"/>
        <end position="255"/>
    </location>
</feature>
<dbReference type="GO" id="GO:0043596">
    <property type="term" value="C:nuclear replication fork"/>
    <property type="evidence" value="ECO:0007669"/>
    <property type="project" value="TreeGrafter"/>
</dbReference>
<keyword evidence="6" id="KW-0862">Zinc</keyword>
<comment type="similarity">
    <text evidence="2">Belongs to the MCM10 family.</text>
</comment>
<dbReference type="Pfam" id="PF22379">
    <property type="entry name" value="OB_MCM10"/>
    <property type="match status" value="1"/>
</dbReference>
<dbReference type="Gene3D" id="2.40.50.140">
    <property type="entry name" value="Nucleic acid-binding proteins"/>
    <property type="match status" value="1"/>
</dbReference>
<feature type="region of interest" description="Disordered" evidence="8">
    <location>
        <begin position="33"/>
        <end position="85"/>
    </location>
</feature>
<feature type="domain" description="Zinc finger Mcm10/DnaG-type" evidence="9">
    <location>
        <begin position="259"/>
        <end position="304"/>
    </location>
</feature>
<keyword evidence="7" id="KW-0539">Nucleus</keyword>
<dbReference type="InterPro" id="IPR012340">
    <property type="entry name" value="NA-bd_OB-fold"/>
</dbReference>
<feature type="compositionally biased region" description="Basic and acidic residues" evidence="8">
    <location>
        <begin position="74"/>
        <end position="85"/>
    </location>
</feature>
<evidence type="ECO:0000256" key="2">
    <source>
        <dbReference type="ARBA" id="ARBA00009679"/>
    </source>
</evidence>
<evidence type="ECO:0000256" key="3">
    <source>
        <dbReference type="ARBA" id="ARBA00022705"/>
    </source>
</evidence>
<keyword evidence="12" id="KW-1185">Reference proteome</keyword>